<evidence type="ECO:0000259" key="4">
    <source>
        <dbReference type="Pfam" id="PF13026"/>
    </source>
</evidence>
<dbReference type="Pfam" id="PF13026">
    <property type="entry name" value="DUF3887"/>
    <property type="match status" value="1"/>
</dbReference>
<dbReference type="InterPro" id="IPR001466">
    <property type="entry name" value="Beta-lactam-related"/>
</dbReference>
<comment type="caution">
    <text evidence="5">The sequence shown here is derived from an EMBL/GenBank/DDBJ whole genome shotgun (WGS) entry which is preliminary data.</text>
</comment>
<feature type="signal peptide" evidence="2">
    <location>
        <begin position="1"/>
        <end position="19"/>
    </location>
</feature>
<name>A0ABW4VF56_9BACT</name>
<evidence type="ECO:0000256" key="1">
    <source>
        <dbReference type="ARBA" id="ARBA00038473"/>
    </source>
</evidence>
<accession>A0ABW4VF56</accession>
<dbReference type="GO" id="GO:0016787">
    <property type="term" value="F:hydrolase activity"/>
    <property type="evidence" value="ECO:0007669"/>
    <property type="project" value="UniProtKB-KW"/>
</dbReference>
<dbReference type="Gene3D" id="3.40.710.10">
    <property type="entry name" value="DD-peptidase/beta-lactamase superfamily"/>
    <property type="match status" value="1"/>
</dbReference>
<dbReference type="Proteomes" id="UP001597361">
    <property type="component" value="Unassembled WGS sequence"/>
</dbReference>
<evidence type="ECO:0000259" key="3">
    <source>
        <dbReference type="Pfam" id="PF00144"/>
    </source>
</evidence>
<comment type="similarity">
    <text evidence="1">Belongs to the beta-lactamase family.</text>
</comment>
<keyword evidence="2" id="KW-0732">Signal</keyword>
<dbReference type="RefSeq" id="WP_376882351.1">
    <property type="nucleotide sequence ID" value="NZ_JBHUHR010000001.1"/>
</dbReference>
<keyword evidence="5" id="KW-0378">Hydrolase</keyword>
<evidence type="ECO:0000313" key="6">
    <source>
        <dbReference type="Proteomes" id="UP001597361"/>
    </source>
</evidence>
<dbReference type="Gene3D" id="3.10.450.590">
    <property type="match status" value="1"/>
</dbReference>
<gene>
    <name evidence="5" type="ORF">ACFSKL_00565</name>
</gene>
<feature type="chain" id="PRO_5046676187" evidence="2">
    <location>
        <begin position="20"/>
        <end position="471"/>
    </location>
</feature>
<dbReference type="InterPro" id="IPR051478">
    <property type="entry name" value="Beta-lactamase-like_AB/R"/>
</dbReference>
<sequence length="471" mass="52716">MKRILALFLIVLISPFAIAQNEKHDEVAAGFVGNYNAGEFAEIFDLFSVEMKDALPLEKSIAFLSGLKSQFGNINNTEFVQFQNGSYASYKSSFEKGVLLINISLNEKKEINGFLVQPFQEKNITQEKQVSNALIGLPRKDLDLIFNYSKEFPNNTQLSIALIKKGKTQFFGVLIENDSVKNVVNEDKIFEIGSITKVFTATLLAEALEKGDVEIDDKINPIFPFFFRDSIEITFGSLANHTSGLPRLPPNLNSSNFDPQNPYKNYGQEEIEVYLKSELRLTSTPGGVYEYSNLGMGLLGYSLGRKYGKTYQQLLEEKIFDKYKMTKSTIINDFDDKEMVKGLDASGNETQNWEFDVLAGLGGILSTTNEMSNFVLAQFDPNNRELKRSRIPTFTASEQMKLGLGWHLMKLDAQTEVYWHNGGTGGYSSSLVMDVEKENAVIVLSNVSAFNANKQNIDNLAFGLLKSFGTN</sequence>
<dbReference type="EMBL" id="JBHUHR010000001">
    <property type="protein sequence ID" value="MFD2033258.1"/>
    <property type="molecule type" value="Genomic_DNA"/>
</dbReference>
<dbReference type="InterPro" id="IPR024981">
    <property type="entry name" value="DUF3887"/>
</dbReference>
<proteinExistence type="inferred from homology"/>
<reference evidence="6" key="1">
    <citation type="journal article" date="2019" name="Int. J. Syst. Evol. Microbiol.">
        <title>The Global Catalogue of Microorganisms (GCM) 10K type strain sequencing project: providing services to taxonomists for standard genome sequencing and annotation.</title>
        <authorList>
            <consortium name="The Broad Institute Genomics Platform"/>
            <consortium name="The Broad Institute Genome Sequencing Center for Infectious Disease"/>
            <person name="Wu L."/>
            <person name="Ma J."/>
        </authorList>
    </citation>
    <scope>NUCLEOTIDE SEQUENCE [LARGE SCALE GENOMIC DNA]</scope>
    <source>
        <strain evidence="6">CGMCC 1.15180</strain>
    </source>
</reference>
<evidence type="ECO:0000313" key="5">
    <source>
        <dbReference type="EMBL" id="MFD2033258.1"/>
    </source>
</evidence>
<feature type="domain" description="DUF3887" evidence="4">
    <location>
        <begin position="28"/>
        <end position="114"/>
    </location>
</feature>
<dbReference type="SUPFAM" id="SSF56601">
    <property type="entry name" value="beta-lactamase/transpeptidase-like"/>
    <property type="match status" value="1"/>
</dbReference>
<dbReference type="InterPro" id="IPR012338">
    <property type="entry name" value="Beta-lactam/transpept-like"/>
</dbReference>
<dbReference type="Pfam" id="PF00144">
    <property type="entry name" value="Beta-lactamase"/>
    <property type="match status" value="1"/>
</dbReference>
<dbReference type="PANTHER" id="PTHR22935:SF95">
    <property type="entry name" value="BETA-LACTAMASE-LIKE 1-RELATED"/>
    <property type="match status" value="1"/>
</dbReference>
<organism evidence="5 6">
    <name type="scientific">Belliella marina</name>
    <dbReference type="NCBI Taxonomy" id="1644146"/>
    <lineage>
        <taxon>Bacteria</taxon>
        <taxon>Pseudomonadati</taxon>
        <taxon>Bacteroidota</taxon>
        <taxon>Cytophagia</taxon>
        <taxon>Cytophagales</taxon>
        <taxon>Cyclobacteriaceae</taxon>
        <taxon>Belliella</taxon>
    </lineage>
</organism>
<keyword evidence="6" id="KW-1185">Reference proteome</keyword>
<dbReference type="PANTHER" id="PTHR22935">
    <property type="entry name" value="PENICILLIN-BINDING PROTEIN"/>
    <property type="match status" value="1"/>
</dbReference>
<protein>
    <submittedName>
        <fullName evidence="5">Serine hydrolase</fullName>
    </submittedName>
</protein>
<feature type="domain" description="Beta-lactamase-related" evidence="3">
    <location>
        <begin position="158"/>
        <end position="452"/>
    </location>
</feature>
<evidence type="ECO:0000256" key="2">
    <source>
        <dbReference type="SAM" id="SignalP"/>
    </source>
</evidence>